<evidence type="ECO:0000259" key="2">
    <source>
        <dbReference type="Pfam" id="PF13723"/>
    </source>
</evidence>
<comment type="caution">
    <text evidence="3">The sequence shown here is derived from an EMBL/GenBank/DDBJ whole genome shotgun (WGS) entry which is preliminary data.</text>
</comment>
<evidence type="ECO:0000256" key="1">
    <source>
        <dbReference type="ARBA" id="ARBA00022679"/>
    </source>
</evidence>
<sequence>MKPKIYINGISSITAQSTDKEESPVSYYTSIFSAISPNYKDFIKPMALRRMSKAIKMGISAAKMALQEAQIENPDAIITGTGEGCKQDTEKFLENLLDQDEQLVTPTSFIQSTHNTIGGQIALNLGCKNYNLTYTQNSASLESALFDTYLQFLETLGKKSVLVGGVDELSEKITGFRNLDGQLKAGKIHNLALFKEGSAGTITSEGAHFFILSTAKNGNCYAEFKDVSIKNSIEPEQINAEVENFLRKNNLEVDAIDIIILGKNGDNRYDHYYSSLQDSLFKNTLQLGYKHLVGDYDTASGFAVYSACKILKSGNISSVMKLNTLRPEKIKNILLYNQYLGRDHSLILLSAV</sequence>
<keyword evidence="1" id="KW-0808">Transferase</keyword>
<dbReference type="InterPro" id="IPR000794">
    <property type="entry name" value="Beta-ketoacyl_synthase"/>
</dbReference>
<dbReference type="Pfam" id="PF13723">
    <property type="entry name" value="Ketoacyl-synt_2"/>
    <property type="match status" value="1"/>
</dbReference>
<dbReference type="PANTHER" id="PTHR11712">
    <property type="entry name" value="POLYKETIDE SYNTHASE-RELATED"/>
    <property type="match status" value="1"/>
</dbReference>
<feature type="domain" description="Beta-ketoacyl synthase-like N-terminal" evidence="2">
    <location>
        <begin position="41"/>
        <end position="168"/>
    </location>
</feature>
<dbReference type="EMBL" id="JAEHNY010000002">
    <property type="protein sequence ID" value="MBI6118803.1"/>
    <property type="molecule type" value="Genomic_DNA"/>
</dbReference>
<dbReference type="RefSeq" id="WP_198637678.1">
    <property type="nucleotide sequence ID" value="NZ_JAEHNY010000002.1"/>
</dbReference>
<protein>
    <submittedName>
        <fullName evidence="3">Beta-ketoacyl synthase chain length factor</fullName>
    </submittedName>
</protein>
<proteinExistence type="predicted"/>
<accession>A0ABS0TFL9</accession>
<dbReference type="Proteomes" id="UP000635665">
    <property type="component" value="Unassembled WGS sequence"/>
</dbReference>
<dbReference type="InterPro" id="IPR014030">
    <property type="entry name" value="Ketoacyl_synth_N"/>
</dbReference>
<dbReference type="PANTHER" id="PTHR11712:SF336">
    <property type="entry name" value="3-OXOACYL-[ACYL-CARRIER-PROTEIN] SYNTHASE, MITOCHONDRIAL"/>
    <property type="match status" value="1"/>
</dbReference>
<dbReference type="InterPro" id="IPR016039">
    <property type="entry name" value="Thiolase-like"/>
</dbReference>
<organism evidence="3 4">
    <name type="scientific">Salegentibacter maritimus</name>
    <dbReference type="NCBI Taxonomy" id="2794347"/>
    <lineage>
        <taxon>Bacteria</taxon>
        <taxon>Pseudomonadati</taxon>
        <taxon>Bacteroidota</taxon>
        <taxon>Flavobacteriia</taxon>
        <taxon>Flavobacteriales</taxon>
        <taxon>Flavobacteriaceae</taxon>
        <taxon>Salegentibacter</taxon>
    </lineage>
</organism>
<gene>
    <name evidence="3" type="ORF">I6U50_02090</name>
</gene>
<dbReference type="SUPFAM" id="SSF53901">
    <property type="entry name" value="Thiolase-like"/>
    <property type="match status" value="1"/>
</dbReference>
<evidence type="ECO:0000313" key="3">
    <source>
        <dbReference type="EMBL" id="MBI6118803.1"/>
    </source>
</evidence>
<reference evidence="3 4" key="1">
    <citation type="submission" date="2020-12" db="EMBL/GenBank/DDBJ databases">
        <title>Salegentibacter orientalis sp. nov., isolated from costal sediment.</title>
        <authorList>
            <person name="Lian F.-B."/>
        </authorList>
    </citation>
    <scope>NUCLEOTIDE SEQUENCE [LARGE SCALE GENOMIC DNA]</scope>
    <source>
        <strain evidence="3 4">F60176</strain>
    </source>
</reference>
<evidence type="ECO:0000313" key="4">
    <source>
        <dbReference type="Proteomes" id="UP000635665"/>
    </source>
</evidence>
<name>A0ABS0TFL9_9FLAO</name>
<dbReference type="Gene3D" id="3.40.47.10">
    <property type="match status" value="1"/>
</dbReference>
<keyword evidence="4" id="KW-1185">Reference proteome</keyword>